<dbReference type="InterPro" id="IPR047057">
    <property type="entry name" value="MerR_fam"/>
</dbReference>
<dbReference type="InterPro" id="IPR053988">
    <property type="entry name" value="MlrA-like_helical"/>
</dbReference>
<reference evidence="7" key="1">
    <citation type="submission" date="2015-01" db="EMBL/GenBank/DDBJ databases">
        <authorList>
            <person name="Paterson Steve"/>
        </authorList>
    </citation>
    <scope>NUCLEOTIDE SEQUENCE [LARGE SCALE GENOMIC DNA]</scope>
    <source>
        <strain evidence="7">OBR1</strain>
    </source>
</reference>
<dbReference type="Proteomes" id="UP000285972">
    <property type="component" value="Unassembled WGS sequence"/>
</dbReference>
<evidence type="ECO:0000313" key="8">
    <source>
        <dbReference type="Proteomes" id="UP000285972"/>
    </source>
</evidence>
<dbReference type="AlphaFoldDB" id="A0A0G4JXY1"/>
<dbReference type="Pfam" id="PF22270">
    <property type="entry name" value="MlrA_helical"/>
    <property type="match status" value="1"/>
</dbReference>
<feature type="domain" description="HTH merR-type" evidence="4">
    <location>
        <begin position="1"/>
        <end position="72"/>
    </location>
</feature>
<keyword evidence="7" id="KW-1185">Reference proteome</keyword>
<dbReference type="PANTHER" id="PTHR30204">
    <property type="entry name" value="REDOX-CYCLING DRUG-SENSING TRANSCRIPTIONAL ACTIVATOR SOXR"/>
    <property type="match status" value="1"/>
</dbReference>
<dbReference type="OrthoDB" id="9800334at2"/>
<sequence length="245" mass="27826">MAIYTISEFVEQCGITPATLRAWQRRYGLLQPQRTPGGHRLYNDEDLKQVQRILVWLKKGVSIGQVKQLLAGSAHTDTPGDNWRQLQEKMLAHLQQGQLSALRNLIYETGREYPRAALVDNVLRPLRMRLSSNHAAVRTLREILDGQIMGYSAFCLQGNRRRRGQDAFLAGWHLRDHTEVWLEALKRSTAAFRFDVLGASLDDIMPEVQADKLWVLVTASPLTQAQRHRLDAWQAGGLQVVVVTP</sequence>
<dbReference type="GO" id="GO:0003700">
    <property type="term" value="F:DNA-binding transcription factor activity"/>
    <property type="evidence" value="ECO:0007669"/>
    <property type="project" value="InterPro"/>
</dbReference>
<dbReference type="Pfam" id="PF13411">
    <property type="entry name" value="MerR_1"/>
    <property type="match status" value="1"/>
</dbReference>
<keyword evidence="1" id="KW-0805">Transcription regulation</keyword>
<dbReference type="InterPro" id="IPR053987">
    <property type="entry name" value="MlrA-like_C"/>
</dbReference>
<dbReference type="SUPFAM" id="SSF46955">
    <property type="entry name" value="Putative DNA-binding domain"/>
    <property type="match status" value="1"/>
</dbReference>
<dbReference type="STRING" id="1109412.BN1221_03251c"/>
<keyword evidence="3" id="KW-0804">Transcription</keyword>
<dbReference type="RefSeq" id="WP_048638160.1">
    <property type="nucleotide sequence ID" value="NZ_CGIG01000001.1"/>
</dbReference>
<proteinExistence type="predicted"/>
<evidence type="ECO:0000313" key="5">
    <source>
        <dbReference type="EMBL" id="CPR18511.1"/>
    </source>
</evidence>
<dbReference type="PROSITE" id="PS50937">
    <property type="entry name" value="HTH_MERR_2"/>
    <property type="match status" value="1"/>
</dbReference>
<name>A0A0G4JXY1_9GAMM</name>
<dbReference type="SMART" id="SM00422">
    <property type="entry name" value="HTH_MERR"/>
    <property type="match status" value="1"/>
</dbReference>
<dbReference type="Proteomes" id="UP000044377">
    <property type="component" value="Unassembled WGS sequence"/>
</dbReference>
<dbReference type="EMBL" id="MJLX01000080">
    <property type="protein sequence ID" value="RLM17598.1"/>
    <property type="molecule type" value="Genomic_DNA"/>
</dbReference>
<reference evidence="6 8" key="3">
    <citation type="submission" date="2016-09" db="EMBL/GenBank/DDBJ databases">
        <authorList>
            <person name="Doonan J."/>
            <person name="Pachebat J.A."/>
            <person name="Golyshin P.N."/>
            <person name="Denman S."/>
            <person name="Mcdonald J.E."/>
        </authorList>
    </citation>
    <scope>NUCLEOTIDE SEQUENCE [LARGE SCALE GENOMIC DNA]</scope>
    <source>
        <strain evidence="6 8">FRB141</strain>
    </source>
</reference>
<dbReference type="EMBL" id="CGIG01000001">
    <property type="protein sequence ID" value="CPR18511.1"/>
    <property type="molecule type" value="Genomic_DNA"/>
</dbReference>
<dbReference type="KEGG" id="bgj:AWC36_03475"/>
<evidence type="ECO:0000259" key="4">
    <source>
        <dbReference type="PROSITE" id="PS50937"/>
    </source>
</evidence>
<keyword evidence="2" id="KW-0238">DNA-binding</keyword>
<dbReference type="InterPro" id="IPR000551">
    <property type="entry name" value="MerR-type_HTH_dom"/>
</dbReference>
<evidence type="ECO:0000313" key="7">
    <source>
        <dbReference type="Proteomes" id="UP000044377"/>
    </source>
</evidence>
<protein>
    <submittedName>
        <fullName evidence="6">Helix-turn-helix-type transcriptional regulator</fullName>
    </submittedName>
    <submittedName>
        <fullName evidence="5">Transcriptional regulator, MerR family</fullName>
    </submittedName>
</protein>
<accession>A0A0G4JXY1</accession>
<dbReference type="InterPro" id="IPR009061">
    <property type="entry name" value="DNA-bd_dom_put_sf"/>
</dbReference>
<dbReference type="Pfam" id="PF22267">
    <property type="entry name" value="MlrA_C"/>
    <property type="match status" value="1"/>
</dbReference>
<organism evidence="5 7">
    <name type="scientific">Brenneria goodwinii</name>
    <dbReference type="NCBI Taxonomy" id="1109412"/>
    <lineage>
        <taxon>Bacteria</taxon>
        <taxon>Pseudomonadati</taxon>
        <taxon>Pseudomonadota</taxon>
        <taxon>Gammaproteobacteria</taxon>
        <taxon>Enterobacterales</taxon>
        <taxon>Pectobacteriaceae</taxon>
        <taxon>Brenneria</taxon>
    </lineage>
</organism>
<dbReference type="Gene3D" id="1.10.1660.10">
    <property type="match status" value="1"/>
</dbReference>
<evidence type="ECO:0000313" key="6">
    <source>
        <dbReference type="EMBL" id="RLM17598.1"/>
    </source>
</evidence>
<gene>
    <name evidence="6" type="ORF">BIY26_20405</name>
    <name evidence="5" type="ORF">BN1221_03251c</name>
</gene>
<dbReference type="GO" id="GO:0003677">
    <property type="term" value="F:DNA binding"/>
    <property type="evidence" value="ECO:0007669"/>
    <property type="project" value="UniProtKB-KW"/>
</dbReference>
<dbReference type="CDD" id="cd01104">
    <property type="entry name" value="HTH_MlrA-CarA"/>
    <property type="match status" value="1"/>
</dbReference>
<dbReference type="PANTHER" id="PTHR30204:SF67">
    <property type="entry name" value="HTH-TYPE TRANSCRIPTIONAL REGULATOR MLRA-RELATED"/>
    <property type="match status" value="1"/>
</dbReference>
<dbReference type="GeneID" id="70905838"/>
<evidence type="ECO:0000256" key="3">
    <source>
        <dbReference type="ARBA" id="ARBA00023163"/>
    </source>
</evidence>
<evidence type="ECO:0000256" key="1">
    <source>
        <dbReference type="ARBA" id="ARBA00023015"/>
    </source>
</evidence>
<reference evidence="5" key="2">
    <citation type="submission" date="2015-01" db="EMBL/GenBank/DDBJ databases">
        <authorList>
            <person name="Xiang T."/>
            <person name="Song Y."/>
            <person name="Huang L."/>
            <person name="Wang B."/>
            <person name="Wu P."/>
        </authorList>
    </citation>
    <scope>NUCLEOTIDE SEQUENCE [LARGE SCALE GENOMIC DNA]</scope>
    <source>
        <strain evidence="5">OBR1</strain>
    </source>
</reference>
<evidence type="ECO:0000256" key="2">
    <source>
        <dbReference type="ARBA" id="ARBA00023125"/>
    </source>
</evidence>